<feature type="domain" description="Glycosyl transferase family 3 N-terminal" evidence="3">
    <location>
        <begin position="5"/>
        <end position="65"/>
    </location>
</feature>
<dbReference type="Pfam" id="PF02885">
    <property type="entry name" value="Glycos_trans_3N"/>
    <property type="match status" value="1"/>
</dbReference>
<name>A0A317Z2C2_STAPS</name>
<dbReference type="GO" id="GO:0004645">
    <property type="term" value="F:1,4-alpha-oligoglucan phosphorylase activity"/>
    <property type="evidence" value="ECO:0007669"/>
    <property type="project" value="InterPro"/>
</dbReference>
<dbReference type="PANTHER" id="PTHR10515">
    <property type="entry name" value="THYMIDINE PHOSPHORYLASE"/>
    <property type="match status" value="1"/>
</dbReference>
<sequence length="65" mass="7528">MRMVDIIAKKRDGHALTKEEIEFVVNGYTNDDIPDYQMSSLAMAIFFQDMTDEERAYLTMAMVES</sequence>
<dbReference type="PANTHER" id="PTHR10515:SF0">
    <property type="entry name" value="THYMIDINE PHOSPHORYLASE"/>
    <property type="match status" value="1"/>
</dbReference>
<feature type="non-terminal residue" evidence="4">
    <location>
        <position position="65"/>
    </location>
</feature>
<protein>
    <submittedName>
        <fullName evidence="4">Pyrimidine-nucleoside phosphorylase</fullName>
    </submittedName>
</protein>
<dbReference type="GO" id="GO:0006206">
    <property type="term" value="P:pyrimidine nucleobase metabolic process"/>
    <property type="evidence" value="ECO:0007669"/>
    <property type="project" value="InterPro"/>
</dbReference>
<dbReference type="InterPro" id="IPR017459">
    <property type="entry name" value="Glycosyl_Trfase_fam3_N_dom"/>
</dbReference>
<dbReference type="FunFam" id="1.20.970.10:FF:000002">
    <property type="entry name" value="Pyrimidine-nucleoside phosphorylase"/>
    <property type="match status" value="1"/>
</dbReference>
<reference evidence="4 5" key="1">
    <citation type="journal article" date="2018" name="Vet. Microbiol.">
        <title>Clonal diversity and geographic distribution of methicillin-resistant Staphylococcus pseudintermedius from Australian animals: Discovery of novel sequence types.</title>
        <authorList>
            <person name="Worthing K.A."/>
            <person name="Abraham S."/>
            <person name="Coombs G.W."/>
            <person name="Pang S."/>
            <person name="Saputra S."/>
            <person name="Jordan D."/>
            <person name="Trott D.J."/>
            <person name="Norris J.M."/>
        </authorList>
    </citation>
    <scope>NUCLEOTIDE SEQUENCE [LARGE SCALE GENOMIC DNA]</scope>
    <source>
        <strain evidence="4 5">ST71 3</strain>
    </source>
</reference>
<evidence type="ECO:0000313" key="4">
    <source>
        <dbReference type="EMBL" id="PWZ93452.1"/>
    </source>
</evidence>
<proteinExistence type="predicted"/>
<evidence type="ECO:0000259" key="3">
    <source>
        <dbReference type="Pfam" id="PF02885"/>
    </source>
</evidence>
<keyword evidence="2" id="KW-0808">Transferase</keyword>
<dbReference type="InterPro" id="IPR036320">
    <property type="entry name" value="Glycosyl_Trfase_fam3_N_dom_sf"/>
</dbReference>
<evidence type="ECO:0000313" key="5">
    <source>
        <dbReference type="Proteomes" id="UP000246351"/>
    </source>
</evidence>
<accession>A0A317Z2C2</accession>
<dbReference type="AlphaFoldDB" id="A0A317Z2C2"/>
<dbReference type="SUPFAM" id="SSF47648">
    <property type="entry name" value="Nucleoside phosphorylase/phosphoribosyltransferase N-terminal domain"/>
    <property type="match status" value="1"/>
</dbReference>
<dbReference type="Gene3D" id="1.20.970.10">
    <property type="entry name" value="Transferase, Pyrimidine Nucleoside Phosphorylase, Chain C"/>
    <property type="match status" value="1"/>
</dbReference>
<evidence type="ECO:0000256" key="1">
    <source>
        <dbReference type="ARBA" id="ARBA00022676"/>
    </source>
</evidence>
<dbReference type="GO" id="GO:0005829">
    <property type="term" value="C:cytosol"/>
    <property type="evidence" value="ECO:0007669"/>
    <property type="project" value="TreeGrafter"/>
</dbReference>
<dbReference type="GO" id="GO:0009032">
    <property type="term" value="F:thymidine phosphorylase activity"/>
    <property type="evidence" value="ECO:0007669"/>
    <property type="project" value="TreeGrafter"/>
</dbReference>
<gene>
    <name evidence="4" type="primary">deoA</name>
    <name evidence="4" type="ORF">DD924_19815</name>
</gene>
<evidence type="ECO:0000256" key="2">
    <source>
        <dbReference type="ARBA" id="ARBA00022679"/>
    </source>
</evidence>
<organism evidence="4 5">
    <name type="scientific">Staphylococcus pseudintermedius</name>
    <dbReference type="NCBI Taxonomy" id="283734"/>
    <lineage>
        <taxon>Bacteria</taxon>
        <taxon>Bacillati</taxon>
        <taxon>Bacillota</taxon>
        <taxon>Bacilli</taxon>
        <taxon>Bacillales</taxon>
        <taxon>Staphylococcaceae</taxon>
        <taxon>Staphylococcus</taxon>
        <taxon>Staphylococcus intermedius group</taxon>
    </lineage>
</organism>
<dbReference type="EMBL" id="QEIV01002497">
    <property type="protein sequence ID" value="PWZ93452.1"/>
    <property type="molecule type" value="Genomic_DNA"/>
</dbReference>
<comment type="caution">
    <text evidence="4">The sequence shown here is derived from an EMBL/GenBank/DDBJ whole genome shotgun (WGS) entry which is preliminary data.</text>
</comment>
<keyword evidence="1" id="KW-0328">Glycosyltransferase</keyword>
<dbReference type="InterPro" id="IPR000053">
    <property type="entry name" value="Thymidine/pyrmidine_PPase"/>
</dbReference>
<dbReference type="Proteomes" id="UP000246351">
    <property type="component" value="Unassembled WGS sequence"/>
</dbReference>